<dbReference type="PROSITE" id="PS51012">
    <property type="entry name" value="ABC_TM2"/>
    <property type="match status" value="1"/>
</dbReference>
<dbReference type="InterPro" id="IPR047817">
    <property type="entry name" value="ABC2_TM_bact-type"/>
</dbReference>
<evidence type="ECO:0000256" key="6">
    <source>
        <dbReference type="ARBA" id="ARBA00022692"/>
    </source>
</evidence>
<keyword evidence="3 9" id="KW-0813">Transport</keyword>
<evidence type="ECO:0000256" key="7">
    <source>
        <dbReference type="ARBA" id="ARBA00022989"/>
    </source>
</evidence>
<feature type="transmembrane region" description="Helical" evidence="9">
    <location>
        <begin position="116"/>
        <end position="146"/>
    </location>
</feature>
<evidence type="ECO:0000313" key="12">
    <source>
        <dbReference type="Proteomes" id="UP001501126"/>
    </source>
</evidence>
<keyword evidence="4 9" id="KW-1003">Cell membrane</keyword>
<evidence type="ECO:0000256" key="5">
    <source>
        <dbReference type="ARBA" id="ARBA00022519"/>
    </source>
</evidence>
<sequence>MEKKIIDADHRSVIPDFKELYRYKDLFLTLSWRDFRVRYAQTTIGLLWAILQPVVTLFILSLVFGRFVGVETEVPHLLFTVAGMSIWSYFSYVMTNSGNSIIMNQGMVKKIYFPRLIIPLSKAVVGFIDFAVALVIMLFLMVYYGVAPGSNVWMAPVFVIIGVIAALGVGIWLSALSVRYRDFQHVVPFMVQIGMYVTPIAYPAEFATRHLPQWAGTLYYLNPMAGVVQGFRWSLFGGSPPGNLMYVSIAMVLILFVSALFYFKKVEDEMADYV</sequence>
<dbReference type="Proteomes" id="UP001501126">
    <property type="component" value="Unassembled WGS sequence"/>
</dbReference>
<name>A0ABN1MSE5_9FLAO</name>
<reference evidence="11 12" key="1">
    <citation type="journal article" date="2019" name="Int. J. Syst. Evol. Microbiol.">
        <title>The Global Catalogue of Microorganisms (GCM) 10K type strain sequencing project: providing services to taxonomists for standard genome sequencing and annotation.</title>
        <authorList>
            <consortium name="The Broad Institute Genomics Platform"/>
            <consortium name="The Broad Institute Genome Sequencing Center for Infectious Disease"/>
            <person name="Wu L."/>
            <person name="Ma J."/>
        </authorList>
    </citation>
    <scope>NUCLEOTIDE SEQUENCE [LARGE SCALE GENOMIC DNA]</scope>
    <source>
        <strain evidence="11 12">JCM 16083</strain>
    </source>
</reference>
<dbReference type="PANTHER" id="PTHR30413">
    <property type="entry name" value="INNER MEMBRANE TRANSPORT PERMEASE"/>
    <property type="match status" value="1"/>
</dbReference>
<comment type="caution">
    <text evidence="11">The sequence shown here is derived from an EMBL/GenBank/DDBJ whole genome shotgun (WGS) entry which is preliminary data.</text>
</comment>
<dbReference type="PANTHER" id="PTHR30413:SF8">
    <property type="entry name" value="TRANSPORT PERMEASE PROTEIN"/>
    <property type="match status" value="1"/>
</dbReference>
<evidence type="ECO:0000256" key="2">
    <source>
        <dbReference type="ARBA" id="ARBA00007783"/>
    </source>
</evidence>
<gene>
    <name evidence="11" type="ORF">GCM10009118_26690</name>
</gene>
<keyword evidence="12" id="KW-1185">Reference proteome</keyword>
<feature type="transmembrane region" description="Helical" evidence="9">
    <location>
        <begin position="76"/>
        <end position="95"/>
    </location>
</feature>
<dbReference type="Pfam" id="PF01061">
    <property type="entry name" value="ABC2_membrane"/>
    <property type="match status" value="1"/>
</dbReference>
<evidence type="ECO:0000256" key="3">
    <source>
        <dbReference type="ARBA" id="ARBA00022448"/>
    </source>
</evidence>
<feature type="domain" description="ABC transmembrane type-2" evidence="10">
    <location>
        <begin position="44"/>
        <end position="266"/>
    </location>
</feature>
<proteinExistence type="inferred from homology"/>
<dbReference type="RefSeq" id="WP_343788717.1">
    <property type="nucleotide sequence ID" value="NZ_BAAAFH010000022.1"/>
</dbReference>
<comment type="subcellular location">
    <subcellularLocation>
        <location evidence="1">Cell inner membrane</location>
        <topology evidence="1">Multi-pass membrane protein</topology>
    </subcellularLocation>
    <subcellularLocation>
        <location evidence="9">Cell membrane</location>
        <topology evidence="9">Multi-pass membrane protein</topology>
    </subcellularLocation>
</comment>
<evidence type="ECO:0000256" key="9">
    <source>
        <dbReference type="RuleBase" id="RU361157"/>
    </source>
</evidence>
<comment type="similarity">
    <text evidence="2 9">Belongs to the ABC-2 integral membrane protein family.</text>
</comment>
<evidence type="ECO:0000256" key="4">
    <source>
        <dbReference type="ARBA" id="ARBA00022475"/>
    </source>
</evidence>
<feature type="transmembrane region" description="Helical" evidence="9">
    <location>
        <begin position="152"/>
        <end position="174"/>
    </location>
</feature>
<accession>A0ABN1MSE5</accession>
<evidence type="ECO:0000256" key="8">
    <source>
        <dbReference type="ARBA" id="ARBA00023136"/>
    </source>
</evidence>
<feature type="transmembrane region" description="Helical" evidence="9">
    <location>
        <begin position="244"/>
        <end position="263"/>
    </location>
</feature>
<feature type="transmembrane region" description="Helical" evidence="9">
    <location>
        <begin position="43"/>
        <end position="64"/>
    </location>
</feature>
<evidence type="ECO:0000259" key="10">
    <source>
        <dbReference type="PROSITE" id="PS51012"/>
    </source>
</evidence>
<keyword evidence="5" id="KW-0997">Cell inner membrane</keyword>
<keyword evidence="6 9" id="KW-0812">Transmembrane</keyword>
<dbReference type="InterPro" id="IPR013525">
    <property type="entry name" value="ABC2_TM"/>
</dbReference>
<dbReference type="EMBL" id="BAAAFH010000022">
    <property type="protein sequence ID" value="GAA0876259.1"/>
    <property type="molecule type" value="Genomic_DNA"/>
</dbReference>
<keyword evidence="7 9" id="KW-1133">Transmembrane helix</keyword>
<evidence type="ECO:0000313" key="11">
    <source>
        <dbReference type="EMBL" id="GAA0876259.1"/>
    </source>
</evidence>
<keyword evidence="8 9" id="KW-0472">Membrane</keyword>
<feature type="transmembrane region" description="Helical" evidence="9">
    <location>
        <begin position="186"/>
        <end position="204"/>
    </location>
</feature>
<protein>
    <recommendedName>
        <fullName evidence="9">Transport permease protein</fullName>
    </recommendedName>
</protein>
<organism evidence="11 12">
    <name type="scientific">Wandonia haliotis</name>
    <dbReference type="NCBI Taxonomy" id="574963"/>
    <lineage>
        <taxon>Bacteria</taxon>
        <taxon>Pseudomonadati</taxon>
        <taxon>Bacteroidota</taxon>
        <taxon>Flavobacteriia</taxon>
        <taxon>Flavobacteriales</taxon>
        <taxon>Crocinitomicaceae</taxon>
        <taxon>Wandonia</taxon>
    </lineage>
</organism>
<evidence type="ECO:0000256" key="1">
    <source>
        <dbReference type="ARBA" id="ARBA00004429"/>
    </source>
</evidence>